<dbReference type="InterPro" id="IPR050300">
    <property type="entry name" value="GDXG_lipolytic_enzyme"/>
</dbReference>
<evidence type="ECO:0000259" key="2">
    <source>
        <dbReference type="Pfam" id="PF20434"/>
    </source>
</evidence>
<dbReference type="InterPro" id="IPR029058">
    <property type="entry name" value="AB_hydrolase_fold"/>
</dbReference>
<comment type="caution">
    <text evidence="3">The sequence shown here is derived from an EMBL/GenBank/DDBJ whole genome shotgun (WGS) entry which is preliminary data.</text>
</comment>
<dbReference type="InterPro" id="IPR049492">
    <property type="entry name" value="BD-FAE-like_dom"/>
</dbReference>
<feature type="domain" description="BD-FAE-like" evidence="2">
    <location>
        <begin position="61"/>
        <end position="263"/>
    </location>
</feature>
<dbReference type="Gene3D" id="3.40.50.1820">
    <property type="entry name" value="alpha/beta hydrolase"/>
    <property type="match status" value="1"/>
</dbReference>
<protein>
    <submittedName>
        <fullName evidence="3">Alpha/beta hydrolase</fullName>
    </submittedName>
</protein>
<dbReference type="PANTHER" id="PTHR48081:SF13">
    <property type="entry name" value="ALPHA_BETA HYDROLASE"/>
    <property type="match status" value="1"/>
</dbReference>
<reference evidence="3" key="1">
    <citation type="journal article" date="2021" name="PeerJ">
        <title>Extensive microbial diversity within the chicken gut microbiome revealed by metagenomics and culture.</title>
        <authorList>
            <person name="Gilroy R."/>
            <person name="Ravi A."/>
            <person name="Getino M."/>
            <person name="Pursley I."/>
            <person name="Horton D.L."/>
            <person name="Alikhan N.F."/>
            <person name="Baker D."/>
            <person name="Gharbi K."/>
            <person name="Hall N."/>
            <person name="Watson M."/>
            <person name="Adriaenssens E.M."/>
            <person name="Foster-Nyarko E."/>
            <person name="Jarju S."/>
            <person name="Secka A."/>
            <person name="Antonio M."/>
            <person name="Oren A."/>
            <person name="Chaudhuri R.R."/>
            <person name="La Ragione R."/>
            <person name="Hildebrand F."/>
            <person name="Pallen M.J."/>
        </authorList>
    </citation>
    <scope>NUCLEOTIDE SEQUENCE</scope>
    <source>
        <strain evidence="3">CHK195-9823</strain>
    </source>
</reference>
<dbReference type="Pfam" id="PF20434">
    <property type="entry name" value="BD-FAE"/>
    <property type="match status" value="1"/>
</dbReference>
<evidence type="ECO:0000313" key="4">
    <source>
        <dbReference type="Proteomes" id="UP000886814"/>
    </source>
</evidence>
<reference evidence="3" key="2">
    <citation type="submission" date="2021-04" db="EMBL/GenBank/DDBJ databases">
        <authorList>
            <person name="Gilroy R."/>
        </authorList>
    </citation>
    <scope>NUCLEOTIDE SEQUENCE</scope>
    <source>
        <strain evidence="3">CHK195-9823</strain>
    </source>
</reference>
<dbReference type="GO" id="GO:0016787">
    <property type="term" value="F:hydrolase activity"/>
    <property type="evidence" value="ECO:0007669"/>
    <property type="project" value="UniProtKB-KW"/>
</dbReference>
<evidence type="ECO:0000313" key="3">
    <source>
        <dbReference type="EMBL" id="HIV38119.1"/>
    </source>
</evidence>
<dbReference type="PANTHER" id="PTHR48081">
    <property type="entry name" value="AB HYDROLASE SUPERFAMILY PROTEIN C4A8.06C"/>
    <property type="match status" value="1"/>
</dbReference>
<proteinExistence type="predicted"/>
<dbReference type="AlphaFoldDB" id="A0A9D1PBD0"/>
<sequence length="303" mass="33934">MEIKDWTYEEFPEFDETVEGAEVLSTTGDEVGLAYLHDVEYANVDGIPLHLQIIKPFTRNEPEKIYPCMVFVQGSAWKKQDVYAKIPMLARLAGKGYVIAVVEYRHSGQAPFPAQALDARNAVRFMRKNSKSYQIDPEKIVIGGDSSGGHTAMFAGILQDDDRESNLYPGISASVKGILNYYGSVSVMLEDSNPTTINHHMPDSPEGMEMGGVNLKERPDLCRKLSVECNITENTDLPPVLIFHGTKDRIVNTRQSVNLYKKLKETGKEAYLYLIRGADHGGAEFWTEEACNITDRFIKKCLS</sequence>
<gene>
    <name evidence="3" type="ORF">H9747_03850</name>
</gene>
<dbReference type="SUPFAM" id="SSF53474">
    <property type="entry name" value="alpha/beta-Hydrolases"/>
    <property type="match status" value="1"/>
</dbReference>
<dbReference type="Proteomes" id="UP000886814">
    <property type="component" value="Unassembled WGS sequence"/>
</dbReference>
<evidence type="ECO:0000256" key="1">
    <source>
        <dbReference type="ARBA" id="ARBA00022801"/>
    </source>
</evidence>
<accession>A0A9D1PBD0</accession>
<dbReference type="EMBL" id="DXIQ01000024">
    <property type="protein sequence ID" value="HIV38119.1"/>
    <property type="molecule type" value="Genomic_DNA"/>
</dbReference>
<organism evidence="3 4">
    <name type="scientific">Candidatus Blautia stercorigallinarum</name>
    <dbReference type="NCBI Taxonomy" id="2838501"/>
    <lineage>
        <taxon>Bacteria</taxon>
        <taxon>Bacillati</taxon>
        <taxon>Bacillota</taxon>
        <taxon>Clostridia</taxon>
        <taxon>Lachnospirales</taxon>
        <taxon>Lachnospiraceae</taxon>
        <taxon>Blautia</taxon>
    </lineage>
</organism>
<keyword evidence="1 3" id="KW-0378">Hydrolase</keyword>
<name>A0A9D1PBD0_9FIRM</name>